<evidence type="ECO:0000256" key="12">
    <source>
        <dbReference type="ARBA" id="ARBA00023203"/>
    </source>
</evidence>
<feature type="region of interest" description="Disordered" evidence="14">
    <location>
        <begin position="372"/>
        <end position="391"/>
    </location>
</feature>
<evidence type="ECO:0000313" key="18">
    <source>
        <dbReference type="EnsemblMetazoa" id="HelroP95740"/>
    </source>
</evidence>
<dbReference type="STRING" id="6412.T1G972"/>
<dbReference type="GeneID" id="20217619"/>
<dbReference type="EMBL" id="AMQM01001658">
    <property type="status" value="NOT_ANNOTATED_CDS"/>
    <property type="molecule type" value="Genomic_DNA"/>
</dbReference>
<dbReference type="Proteomes" id="UP000015101">
    <property type="component" value="Unassembled WGS sequence"/>
</dbReference>
<evidence type="ECO:0000256" key="8">
    <source>
        <dbReference type="ARBA" id="ARBA00022837"/>
    </source>
</evidence>
<dbReference type="HOGENOM" id="CLU_026406_3_1_1"/>
<gene>
    <name evidence="18" type="primary">20217619</name>
    <name evidence="17" type="ORF">HELRODRAFT_95740</name>
</gene>
<keyword evidence="6" id="KW-0597">Phosphoprotein</keyword>
<dbReference type="RefSeq" id="XP_009027609.1">
    <property type="nucleotide sequence ID" value="XM_009029361.1"/>
</dbReference>
<evidence type="ECO:0000256" key="2">
    <source>
        <dbReference type="ARBA" id="ARBA00004245"/>
    </source>
</evidence>
<dbReference type="CTD" id="20217619"/>
<dbReference type="Pfam" id="PF18012">
    <property type="entry name" value="PH_17"/>
    <property type="match status" value="1"/>
</dbReference>
<feature type="domain" description="PDZ" evidence="16">
    <location>
        <begin position="92"/>
        <end position="175"/>
    </location>
</feature>
<feature type="domain" description="PH" evidence="15">
    <location>
        <begin position="311"/>
        <end position="436"/>
    </location>
</feature>
<dbReference type="GO" id="GO:0005198">
    <property type="term" value="F:structural molecule activity"/>
    <property type="evidence" value="ECO:0007669"/>
    <property type="project" value="InterPro"/>
</dbReference>
<dbReference type="InterPro" id="IPR001849">
    <property type="entry name" value="PH_domain"/>
</dbReference>
<evidence type="ECO:0000256" key="14">
    <source>
        <dbReference type="SAM" id="MobiDB-lite"/>
    </source>
</evidence>
<dbReference type="InterPro" id="IPR011993">
    <property type="entry name" value="PH-like_dom_sf"/>
</dbReference>
<dbReference type="InParanoid" id="T1G972"/>
<dbReference type="GO" id="GO:0016010">
    <property type="term" value="C:dystrophin-associated glycoprotein complex"/>
    <property type="evidence" value="ECO:0000318"/>
    <property type="project" value="GO_Central"/>
</dbReference>
<dbReference type="GO" id="GO:0070161">
    <property type="term" value="C:anchoring junction"/>
    <property type="evidence" value="ECO:0007669"/>
    <property type="project" value="UniProtKB-SubCell"/>
</dbReference>
<keyword evidence="10" id="KW-0965">Cell junction</keyword>
<dbReference type="FunCoup" id="T1G972">
    <property type="interactions" value="39"/>
</dbReference>
<evidence type="ECO:0000256" key="10">
    <source>
        <dbReference type="ARBA" id="ARBA00022949"/>
    </source>
</evidence>
<feature type="region of interest" description="Disordered" evidence="14">
    <location>
        <begin position="41"/>
        <end position="84"/>
    </location>
</feature>
<dbReference type="InterPro" id="IPR041428">
    <property type="entry name" value="PHsplit_syntrophin"/>
</dbReference>
<sequence length="546" mass="61004">MENTLVEVLVGQVWHKVYASLKGEDLIISIADDATLDAHTATTGKHSSLNRAGSNSTRSHHNSSNTNTRTTTNNNNCNNTNTLDGLTGQKRVVRVFKEDNSGLGISIKGGSENKMPIIISKIFKGMAADRTEKLYVGDAVLAVNGEDLREATHDQAVKILKRAGKVVDLEVKYLREVTPFFRRGVLLSEIGWSESTTTTTNASNSHNNNGCNNVNSNSLKRNKSGKNNFWPSEFKSIPLGLCYVCRNVTYVDSENRIVELHSPDLKSLIMRFTDERTASSWFSSIHQLVEHITKQHIPIFNDVRSSDTKSDIRHLGWISEQLSPDSLSRTWRRLFAVVTGVDIMFYNAVPTCLQEWNLPAYSHSLLTSRLVHSSRQQTKSPTTPTSTSPPSTTTCIELLTFGMRSGVNHGVEGHVFKVETSKELSNWTRAIVQGVNNAVLLLKEIATHVKYKGQSCRLTLHYEHGFTLNQLNISNGYEGHRHEDDLIWKKPFEKLKSSADDGSRLVWLQFVDDGEQELDLESNPKPFVFILHSFLAAKVSRLGLVA</sequence>
<keyword evidence="7" id="KW-0677">Repeat</keyword>
<feature type="compositionally biased region" description="Polar residues" evidence="14">
    <location>
        <begin position="44"/>
        <end position="53"/>
    </location>
</feature>
<dbReference type="SMART" id="SM00228">
    <property type="entry name" value="PDZ"/>
    <property type="match status" value="1"/>
</dbReference>
<feature type="compositionally biased region" description="Low complexity" evidence="14">
    <location>
        <begin position="54"/>
        <end position="82"/>
    </location>
</feature>
<proteinExistence type="inferred from homology"/>
<dbReference type="InterPro" id="IPR036034">
    <property type="entry name" value="PDZ_sf"/>
</dbReference>
<feature type="compositionally biased region" description="Low complexity" evidence="14">
    <location>
        <begin position="380"/>
        <end position="391"/>
    </location>
</feature>
<evidence type="ECO:0000259" key="16">
    <source>
        <dbReference type="PROSITE" id="PS50106"/>
    </source>
</evidence>
<comment type="similarity">
    <text evidence="4">Belongs to the syntrophin family.</text>
</comment>
<name>T1G972_HELRO</name>
<dbReference type="SUPFAM" id="SSF50729">
    <property type="entry name" value="PH domain-like"/>
    <property type="match status" value="1"/>
</dbReference>
<reference evidence="17 19" key="2">
    <citation type="journal article" date="2013" name="Nature">
        <title>Insights into bilaterian evolution from three spiralian genomes.</title>
        <authorList>
            <person name="Simakov O."/>
            <person name="Marletaz F."/>
            <person name="Cho S.J."/>
            <person name="Edsinger-Gonzales E."/>
            <person name="Havlak P."/>
            <person name="Hellsten U."/>
            <person name="Kuo D.H."/>
            <person name="Larsson T."/>
            <person name="Lv J."/>
            <person name="Arendt D."/>
            <person name="Savage R."/>
            <person name="Osoegawa K."/>
            <person name="de Jong P."/>
            <person name="Grimwood J."/>
            <person name="Chapman J.A."/>
            <person name="Shapiro H."/>
            <person name="Aerts A."/>
            <person name="Otillar R.P."/>
            <person name="Terry A.Y."/>
            <person name="Boore J.L."/>
            <person name="Grigoriev I.V."/>
            <person name="Lindberg D.R."/>
            <person name="Seaver E.C."/>
            <person name="Weisblat D.A."/>
            <person name="Putnam N.H."/>
            <person name="Rokhsar D.S."/>
        </authorList>
    </citation>
    <scope>NUCLEOTIDE SEQUENCE</scope>
</reference>
<keyword evidence="11" id="KW-0472">Membrane</keyword>
<evidence type="ECO:0000256" key="9">
    <source>
        <dbReference type="ARBA" id="ARBA00022860"/>
    </source>
</evidence>
<dbReference type="FunFam" id="2.30.42.10:FF:000052">
    <property type="entry name" value="Syntrophin beta 1"/>
    <property type="match status" value="1"/>
</dbReference>
<feature type="compositionally biased region" description="Low complexity" evidence="14">
    <location>
        <begin position="197"/>
        <end position="218"/>
    </location>
</feature>
<keyword evidence="12" id="KW-0009">Actin-binding</keyword>
<dbReference type="CDD" id="cd06801">
    <property type="entry name" value="PDZ_syntrophin-like"/>
    <property type="match status" value="1"/>
</dbReference>
<dbReference type="Pfam" id="PF00595">
    <property type="entry name" value="PDZ"/>
    <property type="match status" value="1"/>
</dbReference>
<dbReference type="PANTHER" id="PTHR10554:SF12">
    <property type="entry name" value="IP02644P"/>
    <property type="match status" value="1"/>
</dbReference>
<dbReference type="GO" id="GO:0012505">
    <property type="term" value="C:endomembrane system"/>
    <property type="evidence" value="ECO:0007669"/>
    <property type="project" value="UniProtKB-SubCell"/>
</dbReference>
<evidence type="ECO:0008006" key="20">
    <source>
        <dbReference type="Google" id="ProtNLM"/>
    </source>
</evidence>
<organism evidence="18 19">
    <name type="scientific">Helobdella robusta</name>
    <name type="common">Californian leech</name>
    <dbReference type="NCBI Taxonomy" id="6412"/>
    <lineage>
        <taxon>Eukaryota</taxon>
        <taxon>Metazoa</taxon>
        <taxon>Spiralia</taxon>
        <taxon>Lophotrochozoa</taxon>
        <taxon>Annelida</taxon>
        <taxon>Clitellata</taxon>
        <taxon>Hirudinea</taxon>
        <taxon>Rhynchobdellida</taxon>
        <taxon>Glossiphoniidae</taxon>
        <taxon>Helobdella</taxon>
    </lineage>
</organism>
<dbReference type="GO" id="GO:0005856">
    <property type="term" value="C:cytoskeleton"/>
    <property type="evidence" value="ECO:0007669"/>
    <property type="project" value="UniProtKB-SubCell"/>
</dbReference>
<dbReference type="PANTHER" id="PTHR10554">
    <property type="entry name" value="SYNTROPHIN"/>
    <property type="match status" value="1"/>
</dbReference>
<evidence type="ECO:0000313" key="19">
    <source>
        <dbReference type="Proteomes" id="UP000015101"/>
    </source>
</evidence>
<evidence type="ECO:0000256" key="5">
    <source>
        <dbReference type="ARBA" id="ARBA00022490"/>
    </source>
</evidence>
<keyword evidence="8" id="KW-0106">Calcium</keyword>
<dbReference type="GO" id="GO:0003779">
    <property type="term" value="F:actin binding"/>
    <property type="evidence" value="ECO:0007669"/>
    <property type="project" value="UniProtKB-KW"/>
</dbReference>
<evidence type="ECO:0000256" key="7">
    <source>
        <dbReference type="ARBA" id="ARBA00022737"/>
    </source>
</evidence>
<dbReference type="InterPro" id="IPR001478">
    <property type="entry name" value="PDZ"/>
</dbReference>
<evidence type="ECO:0000256" key="13">
    <source>
        <dbReference type="ARBA" id="ARBA00023212"/>
    </source>
</evidence>
<evidence type="ECO:0000256" key="3">
    <source>
        <dbReference type="ARBA" id="ARBA00004282"/>
    </source>
</evidence>
<dbReference type="InterPro" id="IPR055108">
    <property type="entry name" value="Syntrophin_4th"/>
</dbReference>
<dbReference type="SMART" id="SM00233">
    <property type="entry name" value="PH"/>
    <property type="match status" value="2"/>
</dbReference>
<dbReference type="OrthoDB" id="409749at2759"/>
<keyword evidence="9" id="KW-0112">Calmodulin-binding</keyword>
<dbReference type="Pfam" id="PF23012">
    <property type="entry name" value="Syntrophin_4th"/>
    <property type="match status" value="1"/>
</dbReference>
<accession>T1G972</accession>
<dbReference type="EMBL" id="KB097571">
    <property type="protein sequence ID" value="ESN94558.1"/>
    <property type="molecule type" value="Genomic_DNA"/>
</dbReference>
<dbReference type="PROSITE" id="PS50003">
    <property type="entry name" value="PH_DOMAIN"/>
    <property type="match status" value="1"/>
</dbReference>
<evidence type="ECO:0000313" key="17">
    <source>
        <dbReference type="EMBL" id="ESN94558.1"/>
    </source>
</evidence>
<keyword evidence="19" id="KW-1185">Reference proteome</keyword>
<dbReference type="EMBL" id="AMQM01001659">
    <property type="status" value="NOT_ANNOTATED_CDS"/>
    <property type="molecule type" value="Genomic_DNA"/>
</dbReference>
<dbReference type="Gene3D" id="2.30.29.30">
    <property type="entry name" value="Pleckstrin-homology domain (PH domain)/Phosphotyrosine-binding domain (PTB)"/>
    <property type="match status" value="1"/>
</dbReference>
<keyword evidence="13" id="KW-0206">Cytoskeleton</keyword>
<keyword evidence="5" id="KW-0963">Cytoplasm</keyword>
<evidence type="ECO:0000256" key="4">
    <source>
        <dbReference type="ARBA" id="ARBA00010798"/>
    </source>
</evidence>
<dbReference type="KEGG" id="hro:HELRODRAFT_95740"/>
<dbReference type="AlphaFoldDB" id="T1G972"/>
<dbReference type="OMA" id="GEAWCAP"/>
<protein>
    <recommendedName>
        <fullName evidence="20">PDZ domain-containing protein</fullName>
    </recommendedName>
</protein>
<evidence type="ECO:0000256" key="1">
    <source>
        <dbReference type="ARBA" id="ARBA00004184"/>
    </source>
</evidence>
<evidence type="ECO:0000256" key="6">
    <source>
        <dbReference type="ARBA" id="ARBA00022553"/>
    </source>
</evidence>
<evidence type="ECO:0000259" key="15">
    <source>
        <dbReference type="PROSITE" id="PS50003"/>
    </source>
</evidence>
<reference evidence="19" key="1">
    <citation type="submission" date="2012-12" db="EMBL/GenBank/DDBJ databases">
        <authorList>
            <person name="Hellsten U."/>
            <person name="Grimwood J."/>
            <person name="Chapman J.A."/>
            <person name="Shapiro H."/>
            <person name="Aerts A."/>
            <person name="Otillar R.P."/>
            <person name="Terry A.Y."/>
            <person name="Boore J.L."/>
            <person name="Simakov O."/>
            <person name="Marletaz F."/>
            <person name="Cho S.-J."/>
            <person name="Edsinger-Gonzales E."/>
            <person name="Havlak P."/>
            <person name="Kuo D.-H."/>
            <person name="Larsson T."/>
            <person name="Lv J."/>
            <person name="Arendt D."/>
            <person name="Savage R."/>
            <person name="Osoegawa K."/>
            <person name="de Jong P."/>
            <person name="Lindberg D.R."/>
            <person name="Seaver E.C."/>
            <person name="Weisblat D.A."/>
            <person name="Putnam N.H."/>
            <person name="Grigoriev I.V."/>
            <person name="Rokhsar D.S."/>
        </authorList>
    </citation>
    <scope>NUCLEOTIDE SEQUENCE</scope>
</reference>
<dbReference type="SUPFAM" id="SSF50156">
    <property type="entry name" value="PDZ domain-like"/>
    <property type="match status" value="1"/>
</dbReference>
<dbReference type="eggNOG" id="KOG3551">
    <property type="taxonomic scope" value="Eukaryota"/>
</dbReference>
<feature type="region of interest" description="Disordered" evidence="14">
    <location>
        <begin position="197"/>
        <end position="219"/>
    </location>
</feature>
<comment type="subcellular location">
    <subcellularLocation>
        <location evidence="3">Cell junction</location>
    </subcellularLocation>
    <subcellularLocation>
        <location evidence="2">Cytoplasm</location>
        <location evidence="2">Cytoskeleton</location>
    </subcellularLocation>
    <subcellularLocation>
        <location evidence="1">Endomembrane system</location>
        <topology evidence="1">Peripheral membrane protein</topology>
    </subcellularLocation>
</comment>
<dbReference type="InterPro" id="IPR015482">
    <property type="entry name" value="Syntrophin"/>
</dbReference>
<dbReference type="GO" id="GO:0005516">
    <property type="term" value="F:calmodulin binding"/>
    <property type="evidence" value="ECO:0007669"/>
    <property type="project" value="UniProtKB-KW"/>
</dbReference>
<dbReference type="PROSITE" id="PS50106">
    <property type="entry name" value="PDZ"/>
    <property type="match status" value="1"/>
</dbReference>
<dbReference type="EnsemblMetazoa" id="HelroT95740">
    <property type="protein sequence ID" value="HelroP95740"/>
    <property type="gene ID" value="HelroG95740"/>
</dbReference>
<reference evidence="18" key="3">
    <citation type="submission" date="2015-06" db="UniProtKB">
        <authorList>
            <consortium name="EnsemblMetazoa"/>
        </authorList>
    </citation>
    <scope>IDENTIFICATION</scope>
</reference>
<dbReference type="Gene3D" id="2.30.42.10">
    <property type="match status" value="1"/>
</dbReference>
<evidence type="ECO:0000256" key="11">
    <source>
        <dbReference type="ARBA" id="ARBA00023136"/>
    </source>
</evidence>